<sequence>PQYPPTNRRKSLNTHQPKKFLNFLLASLSEISRQRILPINLKIIKRAKASTTVLTSIIFLPPSHKAIEVFFCQVFRKSRAWEEKKHDIQLSQRIQLLNPL</sequence>
<name>A0A067E825_CITSI</name>
<dbReference type="AlphaFoldDB" id="A0A067E825"/>
<accession>A0A067E825</accession>
<protein>
    <submittedName>
        <fullName evidence="1">Uncharacterized protein</fullName>
    </submittedName>
</protein>
<organism evidence="1 2">
    <name type="scientific">Citrus sinensis</name>
    <name type="common">Sweet orange</name>
    <name type="synonym">Citrus aurantium var. sinensis</name>
    <dbReference type="NCBI Taxonomy" id="2711"/>
    <lineage>
        <taxon>Eukaryota</taxon>
        <taxon>Viridiplantae</taxon>
        <taxon>Streptophyta</taxon>
        <taxon>Embryophyta</taxon>
        <taxon>Tracheophyta</taxon>
        <taxon>Spermatophyta</taxon>
        <taxon>Magnoliopsida</taxon>
        <taxon>eudicotyledons</taxon>
        <taxon>Gunneridae</taxon>
        <taxon>Pentapetalae</taxon>
        <taxon>rosids</taxon>
        <taxon>malvids</taxon>
        <taxon>Sapindales</taxon>
        <taxon>Rutaceae</taxon>
        <taxon>Aurantioideae</taxon>
        <taxon>Citrus</taxon>
    </lineage>
</organism>
<keyword evidence="2" id="KW-1185">Reference proteome</keyword>
<feature type="non-terminal residue" evidence="1">
    <location>
        <position position="1"/>
    </location>
</feature>
<gene>
    <name evidence="1" type="ORF">CISIN_1g044221mg</name>
</gene>
<dbReference type="Proteomes" id="UP000027120">
    <property type="component" value="Unassembled WGS sequence"/>
</dbReference>
<dbReference type="EMBL" id="KK785093">
    <property type="protein sequence ID" value="KDO50030.1"/>
    <property type="molecule type" value="Genomic_DNA"/>
</dbReference>
<evidence type="ECO:0000313" key="2">
    <source>
        <dbReference type="Proteomes" id="UP000027120"/>
    </source>
</evidence>
<evidence type="ECO:0000313" key="1">
    <source>
        <dbReference type="EMBL" id="KDO50030.1"/>
    </source>
</evidence>
<proteinExistence type="predicted"/>
<reference evidence="1 2" key="1">
    <citation type="submission" date="2014-04" db="EMBL/GenBank/DDBJ databases">
        <authorList>
            <consortium name="International Citrus Genome Consortium"/>
            <person name="Gmitter F."/>
            <person name="Chen C."/>
            <person name="Farmerie W."/>
            <person name="Harkins T."/>
            <person name="Desany B."/>
            <person name="Mohiuddin M."/>
            <person name="Kodira C."/>
            <person name="Borodovsky M."/>
            <person name="Lomsadze A."/>
            <person name="Burns P."/>
            <person name="Jenkins J."/>
            <person name="Prochnik S."/>
            <person name="Shu S."/>
            <person name="Chapman J."/>
            <person name="Pitluck S."/>
            <person name="Schmutz J."/>
            <person name="Rokhsar D."/>
        </authorList>
    </citation>
    <scope>NUCLEOTIDE SEQUENCE</scope>
</reference>